<evidence type="ECO:0000313" key="1">
    <source>
        <dbReference type="EMBL" id="KAJ9137887.1"/>
    </source>
</evidence>
<dbReference type="Proteomes" id="UP001174694">
    <property type="component" value="Unassembled WGS sequence"/>
</dbReference>
<evidence type="ECO:0000313" key="2">
    <source>
        <dbReference type="Proteomes" id="UP001174694"/>
    </source>
</evidence>
<organism evidence="1 2">
    <name type="scientific">Pleurostoma richardsiae</name>
    <dbReference type="NCBI Taxonomy" id="41990"/>
    <lineage>
        <taxon>Eukaryota</taxon>
        <taxon>Fungi</taxon>
        <taxon>Dikarya</taxon>
        <taxon>Ascomycota</taxon>
        <taxon>Pezizomycotina</taxon>
        <taxon>Sordariomycetes</taxon>
        <taxon>Sordariomycetidae</taxon>
        <taxon>Calosphaeriales</taxon>
        <taxon>Pleurostomataceae</taxon>
        <taxon>Pleurostoma</taxon>
    </lineage>
</organism>
<dbReference type="AlphaFoldDB" id="A0AA38RS21"/>
<sequence length="92" mass="10696">MCRTAIKTHPYCKCRWVTIERPCRPGAGFSTCSSFSPGHAHQNQRQRVGLRCPVHDMHRRYDFNTVRMITRTKKTRDKTAVDIRVCEGCVIM</sequence>
<comment type="caution">
    <text evidence="1">The sequence shown here is derived from an EMBL/GenBank/DDBJ whole genome shotgun (WGS) entry which is preliminary data.</text>
</comment>
<name>A0AA38RS21_9PEZI</name>
<protein>
    <submittedName>
        <fullName evidence="1">Uncharacterized protein</fullName>
    </submittedName>
</protein>
<accession>A0AA38RS21</accession>
<reference evidence="1" key="1">
    <citation type="submission" date="2022-07" db="EMBL/GenBank/DDBJ databases">
        <title>Fungi with potential for degradation of polypropylene.</title>
        <authorList>
            <person name="Gostincar C."/>
        </authorList>
    </citation>
    <scope>NUCLEOTIDE SEQUENCE</scope>
    <source>
        <strain evidence="1">EXF-13308</strain>
    </source>
</reference>
<gene>
    <name evidence="1" type="ORF">NKR23_g8875</name>
</gene>
<keyword evidence="2" id="KW-1185">Reference proteome</keyword>
<proteinExistence type="predicted"/>
<dbReference type="EMBL" id="JANBVO010000032">
    <property type="protein sequence ID" value="KAJ9137887.1"/>
    <property type="molecule type" value="Genomic_DNA"/>
</dbReference>